<dbReference type="AlphaFoldDB" id="A0A640KUD3"/>
<organism evidence="2 3">
    <name type="scientific">Leishmania tarentolae</name>
    <name type="common">Sauroleishmania tarentolae</name>
    <dbReference type="NCBI Taxonomy" id="5689"/>
    <lineage>
        <taxon>Eukaryota</taxon>
        <taxon>Discoba</taxon>
        <taxon>Euglenozoa</taxon>
        <taxon>Kinetoplastea</taxon>
        <taxon>Metakinetoplastina</taxon>
        <taxon>Trypanosomatida</taxon>
        <taxon>Trypanosomatidae</taxon>
        <taxon>Leishmaniinae</taxon>
        <taxon>Leishmania</taxon>
        <taxon>lizard Leishmania</taxon>
    </lineage>
</organism>
<name>A0A640KUD3_LEITA</name>
<accession>A0A640KUD3</accession>
<gene>
    <name evidence="2" type="ORF">LtaPh_3535651</name>
</gene>
<keyword evidence="3" id="KW-1185">Reference proteome</keyword>
<proteinExistence type="predicted"/>
<comment type="caution">
    <text evidence="2">The sequence shown here is derived from an EMBL/GenBank/DDBJ whole genome shotgun (WGS) entry which is preliminary data.</text>
</comment>
<dbReference type="Proteomes" id="UP000419144">
    <property type="component" value="Unassembled WGS sequence"/>
</dbReference>
<evidence type="ECO:0000256" key="1">
    <source>
        <dbReference type="SAM" id="MobiDB-lite"/>
    </source>
</evidence>
<evidence type="ECO:0000313" key="3">
    <source>
        <dbReference type="Proteomes" id="UP000419144"/>
    </source>
</evidence>
<reference evidence="2" key="1">
    <citation type="submission" date="2019-11" db="EMBL/GenBank/DDBJ databases">
        <title>Leishmania tarentolae CDS.</title>
        <authorList>
            <person name="Goto Y."/>
            <person name="Yamagishi J."/>
        </authorList>
    </citation>
    <scope>NUCLEOTIDE SEQUENCE [LARGE SCALE GENOMIC DNA]</scope>
    <source>
        <strain evidence="2">Parrot Tar II</strain>
    </source>
</reference>
<protein>
    <submittedName>
        <fullName evidence="2">Unspecified product</fullName>
    </submittedName>
</protein>
<dbReference type="EMBL" id="BLBS01000056">
    <property type="protein sequence ID" value="GET92871.1"/>
    <property type="molecule type" value="Genomic_DNA"/>
</dbReference>
<evidence type="ECO:0000313" key="2">
    <source>
        <dbReference type="EMBL" id="GET92871.1"/>
    </source>
</evidence>
<sequence>MYTYSHSLPAAVAPPPPPPRRRGRNGCLCIGPCVVRAPPALARPLLGYVLRGGRRRAQGPAPWRRRRHLAVPVIGRGPGVVCRMSSRRKLASLGPASSEALHTLPVRPVLRPRPLQAAASRNVETRCMGVWRRVGVQFGVLS</sequence>
<dbReference type="VEuPathDB" id="TriTrypDB:LtaPh_3535651"/>
<feature type="region of interest" description="Disordered" evidence="1">
    <location>
        <begin position="1"/>
        <end position="20"/>
    </location>
</feature>